<evidence type="ECO:0000313" key="5">
    <source>
        <dbReference type="EMBL" id="KZS40463.1"/>
    </source>
</evidence>
<accession>A0A163ADK5</accession>
<dbReference type="EMBL" id="LQRT01000013">
    <property type="protein sequence ID" value="KZS40463.1"/>
    <property type="molecule type" value="Genomic_DNA"/>
</dbReference>
<dbReference type="InterPro" id="IPR010982">
    <property type="entry name" value="Lambda_DNA-bd_dom_sf"/>
</dbReference>
<keyword evidence="6" id="KW-1185">Reference proteome</keyword>
<dbReference type="STRING" id="1642818.AWE51_05800"/>
<evidence type="ECO:0000256" key="2">
    <source>
        <dbReference type="ARBA" id="ARBA00023125"/>
    </source>
</evidence>
<dbReference type="Pfam" id="PF00532">
    <property type="entry name" value="Peripla_BP_1"/>
    <property type="match status" value="1"/>
</dbReference>
<dbReference type="SUPFAM" id="SSF53822">
    <property type="entry name" value="Periplasmic binding protein-like I"/>
    <property type="match status" value="1"/>
</dbReference>
<dbReference type="Gene3D" id="3.40.50.2300">
    <property type="match status" value="2"/>
</dbReference>
<dbReference type="InterPro" id="IPR028082">
    <property type="entry name" value="Peripla_BP_I"/>
</dbReference>
<dbReference type="OrthoDB" id="9803256at2"/>
<dbReference type="InterPro" id="IPR001761">
    <property type="entry name" value="Peripla_BP/Lac1_sug-bd_dom"/>
</dbReference>
<sequence>MSNPITLKKLANLSNFSISTVSKALADSPEISSKTKEKVKKLAKLYNYTPNLLAKNLKERKTRTIGVIIPNILAHFFAKVLVGIEKEAVKHGYNIITCISDESYEKEVKSIQMLASGSVDGFIISVSKGTYLNKNYEHLTAAIAKNLPVLLFDRITDKVTCDKVVINDFESSYNATKKMIDSGCKNVIFVSPINNTSVGVERVRGYHKALEDCQMPTISAEILIIEDYKKFSNSFNTYIENNKIDGVLAADELSAIYTMNLVIGKGLKVPEDVSIIGFTDGILSENSNPPLTTIDQHGIELGEVATKKMIERLQKEDYTKDYETITVNTTLIKRGSSAINL</sequence>
<gene>
    <name evidence="5" type="ORF">AWE51_05800</name>
</gene>
<dbReference type="GO" id="GO:0000976">
    <property type="term" value="F:transcription cis-regulatory region binding"/>
    <property type="evidence" value="ECO:0007669"/>
    <property type="project" value="TreeGrafter"/>
</dbReference>
<keyword evidence="2" id="KW-0238">DNA-binding</keyword>
<comment type="caution">
    <text evidence="5">The sequence shown here is derived from an EMBL/GenBank/DDBJ whole genome shotgun (WGS) entry which is preliminary data.</text>
</comment>
<evidence type="ECO:0000256" key="3">
    <source>
        <dbReference type="ARBA" id="ARBA00023163"/>
    </source>
</evidence>
<organism evidence="5 6">
    <name type="scientific">Aquimarina aggregata</name>
    <dbReference type="NCBI Taxonomy" id="1642818"/>
    <lineage>
        <taxon>Bacteria</taxon>
        <taxon>Pseudomonadati</taxon>
        <taxon>Bacteroidota</taxon>
        <taxon>Flavobacteriia</taxon>
        <taxon>Flavobacteriales</taxon>
        <taxon>Flavobacteriaceae</taxon>
        <taxon>Aquimarina</taxon>
    </lineage>
</organism>
<dbReference type="Gene3D" id="1.10.260.40">
    <property type="entry name" value="lambda repressor-like DNA-binding domains"/>
    <property type="match status" value="1"/>
</dbReference>
<dbReference type="CDD" id="cd06267">
    <property type="entry name" value="PBP1_LacI_sugar_binding-like"/>
    <property type="match status" value="1"/>
</dbReference>
<dbReference type="CDD" id="cd01392">
    <property type="entry name" value="HTH_LacI"/>
    <property type="match status" value="1"/>
</dbReference>
<dbReference type="RefSeq" id="WP_066314022.1">
    <property type="nucleotide sequence ID" value="NZ_LQRT01000013.1"/>
</dbReference>
<dbReference type="SUPFAM" id="SSF47413">
    <property type="entry name" value="lambda repressor-like DNA-binding domains"/>
    <property type="match status" value="1"/>
</dbReference>
<dbReference type="PANTHER" id="PTHR30146:SF109">
    <property type="entry name" value="HTH-TYPE TRANSCRIPTIONAL REGULATOR GALS"/>
    <property type="match status" value="1"/>
</dbReference>
<feature type="domain" description="HTH lacI-type" evidence="4">
    <location>
        <begin position="5"/>
        <end position="59"/>
    </location>
</feature>
<dbReference type="SMART" id="SM00354">
    <property type="entry name" value="HTH_LACI"/>
    <property type="match status" value="1"/>
</dbReference>
<dbReference type="Proteomes" id="UP000076715">
    <property type="component" value="Unassembled WGS sequence"/>
</dbReference>
<dbReference type="Pfam" id="PF00356">
    <property type="entry name" value="LacI"/>
    <property type="match status" value="1"/>
</dbReference>
<keyword evidence="3" id="KW-0804">Transcription</keyword>
<evidence type="ECO:0000256" key="1">
    <source>
        <dbReference type="ARBA" id="ARBA00023015"/>
    </source>
</evidence>
<dbReference type="AlphaFoldDB" id="A0A163ADK5"/>
<name>A0A163ADK5_9FLAO</name>
<keyword evidence="1" id="KW-0805">Transcription regulation</keyword>
<proteinExistence type="predicted"/>
<dbReference type="InterPro" id="IPR000843">
    <property type="entry name" value="HTH_LacI"/>
</dbReference>
<dbReference type="GO" id="GO:0003700">
    <property type="term" value="F:DNA-binding transcription factor activity"/>
    <property type="evidence" value="ECO:0007669"/>
    <property type="project" value="TreeGrafter"/>
</dbReference>
<reference evidence="5 6" key="1">
    <citation type="submission" date="2016-01" db="EMBL/GenBank/DDBJ databases">
        <title>The draft genome sequence of Aquimarina sp. RZW4-3-2.</title>
        <authorList>
            <person name="Wang Y."/>
        </authorList>
    </citation>
    <scope>NUCLEOTIDE SEQUENCE [LARGE SCALE GENOMIC DNA]</scope>
    <source>
        <strain evidence="5 6">RZW4-3-2</strain>
    </source>
</reference>
<dbReference type="PANTHER" id="PTHR30146">
    <property type="entry name" value="LACI-RELATED TRANSCRIPTIONAL REPRESSOR"/>
    <property type="match status" value="1"/>
</dbReference>
<evidence type="ECO:0000313" key="6">
    <source>
        <dbReference type="Proteomes" id="UP000076715"/>
    </source>
</evidence>
<evidence type="ECO:0000259" key="4">
    <source>
        <dbReference type="PROSITE" id="PS50932"/>
    </source>
</evidence>
<dbReference type="PROSITE" id="PS50932">
    <property type="entry name" value="HTH_LACI_2"/>
    <property type="match status" value="1"/>
</dbReference>
<protein>
    <submittedName>
        <fullName evidence="5">LacI family transcriptional regulator</fullName>
    </submittedName>
</protein>